<comment type="caution">
    <text evidence="2">The sequence shown here is derived from an EMBL/GenBank/DDBJ whole genome shotgun (WGS) entry which is preliminary data.</text>
</comment>
<accession>A0A4C1Y0Y9</accession>
<feature type="region of interest" description="Disordered" evidence="1">
    <location>
        <begin position="40"/>
        <end position="95"/>
    </location>
</feature>
<organism evidence="2 3">
    <name type="scientific">Eumeta variegata</name>
    <name type="common">Bagworm moth</name>
    <name type="synonym">Eumeta japonica</name>
    <dbReference type="NCBI Taxonomy" id="151549"/>
    <lineage>
        <taxon>Eukaryota</taxon>
        <taxon>Metazoa</taxon>
        <taxon>Ecdysozoa</taxon>
        <taxon>Arthropoda</taxon>
        <taxon>Hexapoda</taxon>
        <taxon>Insecta</taxon>
        <taxon>Pterygota</taxon>
        <taxon>Neoptera</taxon>
        <taxon>Endopterygota</taxon>
        <taxon>Lepidoptera</taxon>
        <taxon>Glossata</taxon>
        <taxon>Ditrysia</taxon>
        <taxon>Tineoidea</taxon>
        <taxon>Psychidae</taxon>
        <taxon>Oiketicinae</taxon>
        <taxon>Eumeta</taxon>
    </lineage>
</organism>
<evidence type="ECO:0000313" key="3">
    <source>
        <dbReference type="Proteomes" id="UP000299102"/>
    </source>
</evidence>
<feature type="compositionally biased region" description="Basic and acidic residues" evidence="1">
    <location>
        <begin position="56"/>
        <end position="87"/>
    </location>
</feature>
<protein>
    <submittedName>
        <fullName evidence="2">Uncharacterized protein</fullName>
    </submittedName>
</protein>
<dbReference type="Proteomes" id="UP000299102">
    <property type="component" value="Unassembled WGS sequence"/>
</dbReference>
<reference evidence="2 3" key="1">
    <citation type="journal article" date="2019" name="Commun. Biol.">
        <title>The bagworm genome reveals a unique fibroin gene that provides high tensile strength.</title>
        <authorList>
            <person name="Kono N."/>
            <person name="Nakamura H."/>
            <person name="Ohtoshi R."/>
            <person name="Tomita M."/>
            <person name="Numata K."/>
            <person name="Arakawa K."/>
        </authorList>
    </citation>
    <scope>NUCLEOTIDE SEQUENCE [LARGE SCALE GENOMIC DNA]</scope>
</reference>
<dbReference type="AlphaFoldDB" id="A0A4C1Y0Y9"/>
<proteinExistence type="predicted"/>
<dbReference type="EMBL" id="BGZK01001004">
    <property type="protein sequence ID" value="GBP68207.1"/>
    <property type="molecule type" value="Genomic_DNA"/>
</dbReference>
<gene>
    <name evidence="2" type="ORF">EVAR_50352_1</name>
</gene>
<sequence>MRPSWTGRRGPGPIAVTVAISRRRAFHNGVELNRLYTAAESRSRRSPYRHGQRVSDSGRERSWPTRAELARRTEVRALRQKQNDCERVRRRSGAR</sequence>
<evidence type="ECO:0000313" key="2">
    <source>
        <dbReference type="EMBL" id="GBP68207.1"/>
    </source>
</evidence>
<evidence type="ECO:0000256" key="1">
    <source>
        <dbReference type="SAM" id="MobiDB-lite"/>
    </source>
</evidence>
<name>A0A4C1Y0Y9_EUMVA</name>
<keyword evidence="3" id="KW-1185">Reference proteome</keyword>